<comment type="caution">
    <text evidence="2">The sequence shown here is derived from an EMBL/GenBank/DDBJ whole genome shotgun (WGS) entry which is preliminary data.</text>
</comment>
<evidence type="ECO:0000313" key="2">
    <source>
        <dbReference type="EMBL" id="MBW6529777.1"/>
    </source>
</evidence>
<reference evidence="2 3" key="1">
    <citation type="submission" date="2021-07" db="EMBL/GenBank/DDBJ databases">
        <title>Sphingomonas sp.</title>
        <authorList>
            <person name="Feng G."/>
            <person name="Li J."/>
            <person name="Pan M."/>
        </authorList>
    </citation>
    <scope>NUCLEOTIDE SEQUENCE [LARGE SCALE GENOMIC DNA]</scope>
    <source>
        <strain evidence="2 3">RRHST34</strain>
    </source>
</reference>
<dbReference type="EMBL" id="JAHXZN010000001">
    <property type="protein sequence ID" value="MBW6529777.1"/>
    <property type="molecule type" value="Genomic_DNA"/>
</dbReference>
<dbReference type="InterPro" id="IPR021730">
    <property type="entry name" value="YdbH"/>
</dbReference>
<name>A0ABS7BJJ4_9SPHN</name>
<organism evidence="2 3">
    <name type="scientific">Sphingomonas citri</name>
    <dbReference type="NCBI Taxonomy" id="2862499"/>
    <lineage>
        <taxon>Bacteria</taxon>
        <taxon>Pseudomonadati</taxon>
        <taxon>Pseudomonadota</taxon>
        <taxon>Alphaproteobacteria</taxon>
        <taxon>Sphingomonadales</taxon>
        <taxon>Sphingomonadaceae</taxon>
        <taxon>Sphingomonas</taxon>
    </lineage>
</organism>
<dbReference type="Proteomes" id="UP000759103">
    <property type="component" value="Unassembled WGS sequence"/>
</dbReference>
<protein>
    <submittedName>
        <fullName evidence="2">YdbH domain-containing protein</fullName>
    </submittedName>
</protein>
<proteinExistence type="predicted"/>
<feature type="region of interest" description="Disordered" evidence="1">
    <location>
        <begin position="989"/>
        <end position="1010"/>
    </location>
</feature>
<accession>A0ABS7BJJ4</accession>
<gene>
    <name evidence="2" type="ORF">KZ820_03430</name>
</gene>
<keyword evidence="3" id="KW-1185">Reference proteome</keyword>
<evidence type="ECO:0000313" key="3">
    <source>
        <dbReference type="Proteomes" id="UP000759103"/>
    </source>
</evidence>
<dbReference type="Pfam" id="PF11739">
    <property type="entry name" value="YdbH-like"/>
    <property type="match status" value="1"/>
</dbReference>
<sequence>MWLSRVPIATHVIDRELARRGVAGRYAIEDLGFGRQRLTGVVIGDPRAPDLVADWVETDTDIGLAGPKLVGVRAGHVRLSARLADGKLSLGAIDRLLPAGSGGGFALPAIELDVADARVALTTPHGNVALRLSGRGRLDGGFSGRLLAAAPLLDAGGCALRGLDAGVSVRVVAKAPRLAGPVRAAALDCAGAQVVAPAVTLDAALSPALDRWRGSARLGAAGVTAAAGRLDGLGGTVSFAGDARRSGGTLALTAARLHAAAASGGPTRFSGTWRLAERGATLAGRLDAAAVALAPSQRARLRIVRDATVSTPLAPLGAALAQDLGAAARRMRVTADLALASGATTLLTVDRAEIVAATGARASLDGGGIVLGHPAGPRLAGRLTLGGGGLPSTAVRLTQAAPGSAVGGTATIARYARDGAVLDLTPLSFLPTSDGVRLRASATLSGPLPGGRVERLSLALDARLGRGGALTLASGCAPLRFDRLVISSLALDRTALTLCSLDGTLVRVANGRMSGGARIEDVALRGTLGGTPLRLTAGDARLRLADRGFALSDVAALIGPAGRVTRIDAARLDGTLGGAGVAGRFTGAGGAIANVPLVMSAADGRWRFDGGALALDGALTVADQATPARFEPLAARDVTLTLRDGAIAAAGTLHEPGTGTKVADVTIDHRLAAGTGSAHLAVPGITFGETLQPEKLTRLTFGVIADVRGTVSGAGDISWTPEGVTSTGRFTTPGTDLAAAFGPVEGIAGSIVFTDLLALESAPDQFATVRSINPGVPVLDGRITYQTLPNTRVRVAQGRWPFAGGTLTLEPTLLDFGNTQERRLTFRVDGMDAGKFLQQFDFKNLSATGTFDGVLPMLFDESGGRIADGRLVARAGGGSIAYLGELTEKDLGFWGNLAFQSLRSLTYRDLAVEMNGPLAGEMVTGVRFAGIRQGQGAKSNFLLRRLTRLPIRFNITIRAPFRGLIDSAASFYDPQRLVKRNLQALIEEQNRRGGTVQPPASAPVAEPKKD</sequence>
<evidence type="ECO:0000256" key="1">
    <source>
        <dbReference type="SAM" id="MobiDB-lite"/>
    </source>
</evidence>